<evidence type="ECO:0000256" key="1">
    <source>
        <dbReference type="SAM" id="Phobius"/>
    </source>
</evidence>
<keyword evidence="1" id="KW-0812">Transmembrane</keyword>
<name>A0A0J9TJ49_PLAVI</name>
<proteinExistence type="predicted"/>
<dbReference type="EMBL" id="KQ234995">
    <property type="protein sequence ID" value="KMZ95234.1"/>
    <property type="molecule type" value="Genomic_DNA"/>
</dbReference>
<keyword evidence="1" id="KW-1133">Transmembrane helix</keyword>
<keyword evidence="1" id="KW-0472">Membrane</keyword>
<organism evidence="2 3">
    <name type="scientific">Plasmodium vivax Mauritania I</name>
    <dbReference type="NCBI Taxonomy" id="1035515"/>
    <lineage>
        <taxon>Eukaryota</taxon>
        <taxon>Sar</taxon>
        <taxon>Alveolata</taxon>
        <taxon>Apicomplexa</taxon>
        <taxon>Aconoidasida</taxon>
        <taxon>Haemosporida</taxon>
        <taxon>Plasmodiidae</taxon>
        <taxon>Plasmodium</taxon>
        <taxon>Plasmodium (Plasmodium)</taxon>
    </lineage>
</organism>
<accession>A0A0J9TJ49</accession>
<dbReference type="Pfam" id="PF05795">
    <property type="entry name" value="Plasmodium_Vir"/>
    <property type="match status" value="1"/>
</dbReference>
<evidence type="ECO:0000313" key="3">
    <source>
        <dbReference type="Proteomes" id="UP000053776"/>
    </source>
</evidence>
<sequence length="369" mass="42608">MAEAVLKELPSEVFYKALNDNGNDNGDGNKCSMACESIETGLEQEKIKQICTKLEKNIYYVKNYHNNGLSFFDKHCYDLNYWLYDKVNEEFGKGDTKKNINLFFEEIQNQWNNIDRNGKPDNSGKICKPELQIFKTGLFKSIKELLDYFENFDTFKNEIGTSNQKPNKYCDTIKKCVPLYFTFQQLCKLIKNDICNKYIHKDDRYNPKELLSNLSCVEGGTYEVKLDERLVAEMIKTYQSGVGSLIPGLGHLFTGSLPGMFMNSIYDLVQKGFDGSGITTLYNKITSYTDIFYSENFQKYGLPSLFGLGCLIILFIFYKVKSKYILKYRRKKKRKRLSDLDTSGLMSAPLGFPAPMMPMNPYGLRYQPM</sequence>
<reference evidence="2 3" key="1">
    <citation type="submission" date="2011-08" db="EMBL/GenBank/DDBJ databases">
        <title>The Genome Sequence of Plasmodium vivax Mauritania I.</title>
        <authorList>
            <consortium name="The Broad Institute Genome Sequencing Platform"/>
            <consortium name="The Broad Institute Genome Sequencing Center for Infectious Disease"/>
            <person name="Neafsey D."/>
            <person name="Carlton J."/>
            <person name="Barnwell J."/>
            <person name="Collins W."/>
            <person name="Escalante A."/>
            <person name="Mullikin J."/>
            <person name="Saul A."/>
            <person name="Guigo R."/>
            <person name="Camara F."/>
            <person name="Young S.K."/>
            <person name="Zeng Q."/>
            <person name="Gargeya S."/>
            <person name="Fitzgerald M."/>
            <person name="Haas B."/>
            <person name="Abouelleil A."/>
            <person name="Alvarado L."/>
            <person name="Arachchi H.M."/>
            <person name="Berlin A."/>
            <person name="Brown A."/>
            <person name="Chapman S.B."/>
            <person name="Chen Z."/>
            <person name="Dunbar C."/>
            <person name="Freedman E."/>
            <person name="Gearin G."/>
            <person name="Gellesch M."/>
            <person name="Goldberg J."/>
            <person name="Griggs A."/>
            <person name="Gujja S."/>
            <person name="Heiman D."/>
            <person name="Howarth C."/>
            <person name="Larson L."/>
            <person name="Lui A."/>
            <person name="MacDonald P.J.P."/>
            <person name="Montmayeur A."/>
            <person name="Murphy C."/>
            <person name="Neiman D."/>
            <person name="Pearson M."/>
            <person name="Priest M."/>
            <person name="Roberts A."/>
            <person name="Saif S."/>
            <person name="Shea T."/>
            <person name="Shenoy N."/>
            <person name="Sisk P."/>
            <person name="Stolte C."/>
            <person name="Sykes S."/>
            <person name="Wortman J."/>
            <person name="Nusbaum C."/>
            <person name="Birren B."/>
        </authorList>
    </citation>
    <scope>NUCLEOTIDE SEQUENCE [LARGE SCALE GENOMIC DNA]</scope>
    <source>
        <strain evidence="2 3">Mauritania I</strain>
    </source>
</reference>
<dbReference type="OrthoDB" id="387979at2759"/>
<feature type="transmembrane region" description="Helical" evidence="1">
    <location>
        <begin position="300"/>
        <end position="320"/>
    </location>
</feature>
<gene>
    <name evidence="2" type="ORF">PVMG_06241</name>
</gene>
<dbReference type="Proteomes" id="UP000053776">
    <property type="component" value="Unassembled WGS sequence"/>
</dbReference>
<protein>
    <recommendedName>
        <fullName evidence="4">VIR protein</fullName>
    </recommendedName>
</protein>
<evidence type="ECO:0008006" key="4">
    <source>
        <dbReference type="Google" id="ProtNLM"/>
    </source>
</evidence>
<dbReference type="AlphaFoldDB" id="A0A0J9TJ49"/>
<evidence type="ECO:0000313" key="2">
    <source>
        <dbReference type="EMBL" id="KMZ95234.1"/>
    </source>
</evidence>
<dbReference type="InterPro" id="IPR008780">
    <property type="entry name" value="Plasmodium_Vir"/>
</dbReference>